<proteinExistence type="predicted"/>
<comment type="caution">
    <text evidence="2">The sequence shown here is derived from an EMBL/GenBank/DDBJ whole genome shotgun (WGS) entry which is preliminary data.</text>
</comment>
<feature type="region of interest" description="Disordered" evidence="1">
    <location>
        <begin position="1"/>
        <end position="41"/>
    </location>
</feature>
<feature type="compositionally biased region" description="Acidic residues" evidence="1">
    <location>
        <begin position="29"/>
        <end position="40"/>
    </location>
</feature>
<accession>A0A7J6J9I3</accession>
<dbReference type="Proteomes" id="UP000011096">
    <property type="component" value="Unassembled WGS sequence"/>
</dbReference>
<evidence type="ECO:0000313" key="2">
    <source>
        <dbReference type="EMBL" id="KAF4486531.1"/>
    </source>
</evidence>
<name>A0A7J6J9I3_COLFN</name>
<dbReference type="EMBL" id="ANPB02000003">
    <property type="protein sequence ID" value="KAF4486531.1"/>
    <property type="molecule type" value="Genomic_DNA"/>
</dbReference>
<sequence>MSRPSDLIVDDGFKGQHTARSTRSLSSFDFDETEATDSDDNLGQQILANDRDFPSPGLHSTDHNETITKDSEHNITIAPQAFWERQLKEQVQEVLRRKLPPHKTFRPVDSDVVVSVTERSQRDLVKRFDELNIDWTMVESQLQEWSHLTRAGKKLRIDISFNFVVSRQETTSVGRTKRRRRSVTDQMLSDRALQINAEESSTSLAPVWPSVYNLMRCTGPPCRAGPYCWRDRATQKHYQLKTHHLRSLVKYAKREGMLKTHDDMPDFLRDQLYAEEESYRRRRRRLDSTGSQHHVDVDNPVGLAVLEPAALPPATTPAVNPLGYHRDILDIPGLRDDAMELYTEWQCSKIRDEGLKLDFRRACDVALEDGLDLELIHQGEDAAFFVERGVRRGIALRFIQDIKKWAQQQASESSC</sequence>
<evidence type="ECO:0000313" key="3">
    <source>
        <dbReference type="Proteomes" id="UP000011096"/>
    </source>
</evidence>
<gene>
    <name evidence="2" type="ORF">CGGC5_v005931</name>
</gene>
<dbReference type="RefSeq" id="XP_066009066.1">
    <property type="nucleotide sequence ID" value="XM_066151600.1"/>
</dbReference>
<keyword evidence="3" id="KW-1185">Reference proteome</keyword>
<protein>
    <submittedName>
        <fullName evidence="2">Uncharacterized protein</fullName>
    </submittedName>
</protein>
<evidence type="ECO:0000256" key="1">
    <source>
        <dbReference type="SAM" id="MobiDB-lite"/>
    </source>
</evidence>
<feature type="compositionally biased region" description="Polar residues" evidence="1">
    <location>
        <begin position="18"/>
        <end position="27"/>
    </location>
</feature>
<dbReference type="InParanoid" id="A0A7J6J9I3"/>
<reference evidence="2 3" key="1">
    <citation type="submission" date="2012-08" db="EMBL/GenBank/DDBJ databases">
        <authorList>
            <person name="Gan P.H.P."/>
            <person name="Ikeda K."/>
            <person name="Irieda H."/>
            <person name="Narusaka M."/>
            <person name="O'Connell R.J."/>
            <person name="Narusaka Y."/>
            <person name="Takano Y."/>
            <person name="Kubo Y."/>
            <person name="Shirasu K."/>
        </authorList>
    </citation>
    <scope>NUCLEOTIDE SEQUENCE [LARGE SCALE GENOMIC DNA]</scope>
    <source>
        <strain evidence="2 3">Nara gc5</strain>
    </source>
</reference>
<organism evidence="2 3">
    <name type="scientific">Colletotrichum fructicola (strain Nara gc5)</name>
    <name type="common">Anthracnose fungus</name>
    <name type="synonym">Colletotrichum gloeosporioides (strain Nara gc5)</name>
    <dbReference type="NCBI Taxonomy" id="1213859"/>
    <lineage>
        <taxon>Eukaryota</taxon>
        <taxon>Fungi</taxon>
        <taxon>Dikarya</taxon>
        <taxon>Ascomycota</taxon>
        <taxon>Pezizomycotina</taxon>
        <taxon>Sordariomycetes</taxon>
        <taxon>Hypocreomycetidae</taxon>
        <taxon>Glomerellales</taxon>
        <taxon>Glomerellaceae</taxon>
        <taxon>Colletotrichum</taxon>
        <taxon>Colletotrichum gloeosporioides species complex</taxon>
    </lineage>
</organism>
<dbReference type="OrthoDB" id="4232626at2759"/>
<feature type="region of interest" description="Disordered" evidence="1">
    <location>
        <begin position="47"/>
        <end position="66"/>
    </location>
</feature>
<reference evidence="2 3" key="2">
    <citation type="submission" date="2020-04" db="EMBL/GenBank/DDBJ databases">
        <title>Genome sequencing and assembly of multiple isolates from the Colletotrichum gloeosporioides species complex.</title>
        <authorList>
            <person name="Gan P."/>
            <person name="Shirasu K."/>
        </authorList>
    </citation>
    <scope>NUCLEOTIDE SEQUENCE [LARGE SCALE GENOMIC DNA]</scope>
    <source>
        <strain evidence="2 3">Nara gc5</strain>
    </source>
</reference>
<dbReference type="GeneID" id="90979867"/>
<dbReference type="AlphaFoldDB" id="A0A7J6J9I3"/>